<reference evidence="8 9" key="1">
    <citation type="journal article" date="2010" name="Proc. Natl. Acad. Sci. U.S.A.">
        <title>Insights into evolution of multicellular fungi from the assembled chromosomes of the mushroom Coprinopsis cinerea (Coprinus cinereus).</title>
        <authorList>
            <person name="Stajich J.E."/>
            <person name="Wilke S.K."/>
            <person name="Ahren D."/>
            <person name="Au C.H."/>
            <person name="Birren B.W."/>
            <person name="Borodovsky M."/>
            <person name="Burns C."/>
            <person name="Canback B."/>
            <person name="Casselton L.A."/>
            <person name="Cheng C.K."/>
            <person name="Deng J."/>
            <person name="Dietrich F.S."/>
            <person name="Fargo D.C."/>
            <person name="Farman M.L."/>
            <person name="Gathman A.C."/>
            <person name="Goldberg J."/>
            <person name="Guigo R."/>
            <person name="Hoegger P.J."/>
            <person name="Hooker J.B."/>
            <person name="Huggins A."/>
            <person name="James T.Y."/>
            <person name="Kamada T."/>
            <person name="Kilaru S."/>
            <person name="Kodira C."/>
            <person name="Kues U."/>
            <person name="Kupfer D."/>
            <person name="Kwan H.S."/>
            <person name="Lomsadze A."/>
            <person name="Li W."/>
            <person name="Lilly W.W."/>
            <person name="Ma L.J."/>
            <person name="Mackey A.J."/>
            <person name="Manning G."/>
            <person name="Martin F."/>
            <person name="Muraguchi H."/>
            <person name="Natvig D.O."/>
            <person name="Palmerini H."/>
            <person name="Ramesh M.A."/>
            <person name="Rehmeyer C.J."/>
            <person name="Roe B.A."/>
            <person name="Shenoy N."/>
            <person name="Stanke M."/>
            <person name="Ter-Hovhannisyan V."/>
            <person name="Tunlid A."/>
            <person name="Velagapudi R."/>
            <person name="Vision T.J."/>
            <person name="Zeng Q."/>
            <person name="Zolan M.E."/>
            <person name="Pukkila P.J."/>
        </authorList>
    </citation>
    <scope>NUCLEOTIDE SEQUENCE [LARGE SCALE GENOMIC DNA]</scope>
    <source>
        <strain evidence="9">Okayama-7 / 130 / ATCC MYA-4618 / FGSC 9003</strain>
    </source>
</reference>
<feature type="domain" description="Protein kinase" evidence="7">
    <location>
        <begin position="52"/>
        <end position="474"/>
    </location>
</feature>
<accession>A8P1Q0</accession>
<protein>
    <submittedName>
        <fullName evidence="8">CMGC/SRPK protein kinase</fullName>
    </submittedName>
</protein>
<dbReference type="Proteomes" id="UP000001861">
    <property type="component" value="Unassembled WGS sequence"/>
</dbReference>
<dbReference type="OrthoDB" id="5979581at2759"/>
<keyword evidence="9" id="KW-1185">Reference proteome</keyword>
<dbReference type="PANTHER" id="PTHR45646">
    <property type="entry name" value="SERINE/THREONINE-PROTEIN KINASE DOA-RELATED"/>
    <property type="match status" value="1"/>
</dbReference>
<evidence type="ECO:0000313" key="9">
    <source>
        <dbReference type="Proteomes" id="UP000001861"/>
    </source>
</evidence>
<evidence type="ECO:0000256" key="2">
    <source>
        <dbReference type="ARBA" id="ARBA00022679"/>
    </source>
</evidence>
<dbReference type="InterPro" id="IPR000719">
    <property type="entry name" value="Prot_kinase_dom"/>
</dbReference>
<evidence type="ECO:0000256" key="6">
    <source>
        <dbReference type="PROSITE-ProRule" id="PRU10141"/>
    </source>
</evidence>
<dbReference type="GO" id="GO:0005634">
    <property type="term" value="C:nucleus"/>
    <property type="evidence" value="ECO:0007669"/>
    <property type="project" value="TreeGrafter"/>
</dbReference>
<comment type="caution">
    <text evidence="8">The sequence shown here is derived from an EMBL/GenBank/DDBJ whole genome shotgun (WGS) entry which is preliminary data.</text>
</comment>
<dbReference type="GO" id="GO:0005524">
    <property type="term" value="F:ATP binding"/>
    <property type="evidence" value="ECO:0007669"/>
    <property type="project" value="UniProtKB-UniRule"/>
</dbReference>
<dbReference type="EMBL" id="AACS02000013">
    <property type="protein sequence ID" value="EAU83726.1"/>
    <property type="molecule type" value="Genomic_DNA"/>
</dbReference>
<dbReference type="PANTHER" id="PTHR45646:SF11">
    <property type="entry name" value="SERINE_THREONINE-PROTEIN KINASE DOA"/>
    <property type="match status" value="1"/>
</dbReference>
<keyword evidence="1" id="KW-0723">Serine/threonine-protein kinase</keyword>
<gene>
    <name evidence="8" type="ORF">CC1G_05630</name>
</gene>
<evidence type="ECO:0000256" key="1">
    <source>
        <dbReference type="ARBA" id="ARBA00022527"/>
    </source>
</evidence>
<dbReference type="PROSITE" id="PS50011">
    <property type="entry name" value="PROTEIN_KINASE_DOM"/>
    <property type="match status" value="1"/>
</dbReference>
<keyword evidence="4 8" id="KW-0418">Kinase</keyword>
<dbReference type="AlphaFoldDB" id="A8P1Q0"/>
<keyword evidence="3 6" id="KW-0547">Nucleotide-binding</keyword>
<evidence type="ECO:0000256" key="3">
    <source>
        <dbReference type="ARBA" id="ARBA00022741"/>
    </source>
</evidence>
<dbReference type="InterPro" id="IPR017441">
    <property type="entry name" value="Protein_kinase_ATP_BS"/>
</dbReference>
<dbReference type="SUPFAM" id="SSF56112">
    <property type="entry name" value="Protein kinase-like (PK-like)"/>
    <property type="match status" value="1"/>
</dbReference>
<name>A8P1Q0_COPC7</name>
<dbReference type="OMA" id="PEPWWSA"/>
<evidence type="ECO:0000313" key="8">
    <source>
        <dbReference type="EMBL" id="EAU83726.1"/>
    </source>
</evidence>
<dbReference type="Gene3D" id="3.30.200.20">
    <property type="entry name" value="Phosphorylase Kinase, domain 1"/>
    <property type="match status" value="1"/>
</dbReference>
<dbReference type="eggNOG" id="KOG1290">
    <property type="taxonomic scope" value="Eukaryota"/>
</dbReference>
<keyword evidence="5 6" id="KW-0067">ATP-binding</keyword>
<sequence length="478" mass="54037">MASPYPPISIGGPGGDYRYRPSNLDDVENVENYVEGVYHPVSIGDTLANGRYKLIHKLGFGGSSTVWLARDQQPDSTTPDAASLVALKVMAAHFSDRPPSAMQELLVPEKLHALFSESRHPVKDHIHRIHRHFTETGPNGTHLCLVAPFCGPSLLAVADNLSYRYHRRIEGRVARRLAKQAALVIERMHSAGMVHGGSCFDVSVRPILTQCLFRNFTDITTSNMLFRLKESVQAMSDDAICAQLGEPVTEEVITASGDPPGPDAPRELVESIQASRFIEFSLVHDSILVSDFGQSFLVDAMPEDYHPATTIHCTPPEVRFDQTISFASDVWMLACTLFEIRAGFSLFDSFLRSENLVWRQAVEMLGKLPDPWWNQWDARKVWFAESDGEPKPEEVQKEEGVLLVARKCTIRDKLELIGKKEEPPRGKDWPMTEPDETVMEEEEIKLLQDLLQKMLRYRPEERISMAEVIQHPWFNYKD</sequence>
<dbReference type="SMART" id="SM00220">
    <property type="entry name" value="S_TKc"/>
    <property type="match status" value="1"/>
</dbReference>
<dbReference type="PROSITE" id="PS00107">
    <property type="entry name" value="PROTEIN_KINASE_ATP"/>
    <property type="match status" value="1"/>
</dbReference>
<dbReference type="GO" id="GO:0004674">
    <property type="term" value="F:protein serine/threonine kinase activity"/>
    <property type="evidence" value="ECO:0007669"/>
    <property type="project" value="UniProtKB-KW"/>
</dbReference>
<dbReference type="KEGG" id="cci:CC1G_05630"/>
<organism evidence="8 9">
    <name type="scientific">Coprinopsis cinerea (strain Okayama-7 / 130 / ATCC MYA-4618 / FGSC 9003)</name>
    <name type="common">Inky cap fungus</name>
    <name type="synonym">Hormographiella aspergillata</name>
    <dbReference type="NCBI Taxonomy" id="240176"/>
    <lineage>
        <taxon>Eukaryota</taxon>
        <taxon>Fungi</taxon>
        <taxon>Dikarya</taxon>
        <taxon>Basidiomycota</taxon>
        <taxon>Agaricomycotina</taxon>
        <taxon>Agaricomycetes</taxon>
        <taxon>Agaricomycetidae</taxon>
        <taxon>Agaricales</taxon>
        <taxon>Agaricineae</taxon>
        <taxon>Psathyrellaceae</taxon>
        <taxon>Coprinopsis</taxon>
    </lineage>
</organism>
<dbReference type="Pfam" id="PF00069">
    <property type="entry name" value="Pkinase"/>
    <property type="match status" value="1"/>
</dbReference>
<dbReference type="GeneID" id="6014718"/>
<dbReference type="InterPro" id="IPR011009">
    <property type="entry name" value="Kinase-like_dom_sf"/>
</dbReference>
<dbReference type="GO" id="GO:0043484">
    <property type="term" value="P:regulation of RNA splicing"/>
    <property type="evidence" value="ECO:0007669"/>
    <property type="project" value="TreeGrafter"/>
</dbReference>
<evidence type="ECO:0000256" key="4">
    <source>
        <dbReference type="ARBA" id="ARBA00022777"/>
    </source>
</evidence>
<dbReference type="VEuPathDB" id="FungiDB:CC1G_05630"/>
<dbReference type="InterPro" id="IPR051175">
    <property type="entry name" value="CLK_kinases"/>
</dbReference>
<dbReference type="InParanoid" id="A8P1Q0"/>
<feature type="binding site" evidence="6">
    <location>
        <position position="88"/>
    </location>
    <ligand>
        <name>ATP</name>
        <dbReference type="ChEBI" id="CHEBI:30616"/>
    </ligand>
</feature>
<dbReference type="Gene3D" id="1.10.510.10">
    <property type="entry name" value="Transferase(Phosphotransferase) domain 1"/>
    <property type="match status" value="1"/>
</dbReference>
<dbReference type="STRING" id="240176.A8P1Q0"/>
<evidence type="ECO:0000259" key="7">
    <source>
        <dbReference type="PROSITE" id="PS50011"/>
    </source>
</evidence>
<dbReference type="RefSeq" id="XP_001838149.1">
    <property type="nucleotide sequence ID" value="XM_001838097.1"/>
</dbReference>
<keyword evidence="2" id="KW-0808">Transferase</keyword>
<proteinExistence type="predicted"/>
<evidence type="ECO:0000256" key="5">
    <source>
        <dbReference type="ARBA" id="ARBA00022840"/>
    </source>
</evidence>